<accession>A0A919H6U5</accession>
<keyword evidence="3" id="KW-1185">Reference proteome</keyword>
<dbReference type="OrthoDB" id="4303187at2"/>
<sequence>MTDSIVNGPTTTGLTDRSWSDALTLYEWLCTFVGVARREHDEWWLDVGAIMRLETRDPRGWESIDPYEGEEERRDDPFHPWLETPSTPADAERYRRRMGEELPRSAVRSVLVLLGSAASPLDITRSQGWEERRPGMERRAEAILSRFPDGTRFHTNLGWKGDRPDFYSPSSRSYDPFSSYDWDAGLIAVNDDEVAVFWNFQNT</sequence>
<proteinExistence type="predicted"/>
<dbReference type="Proteomes" id="UP000600026">
    <property type="component" value="Unassembled WGS sequence"/>
</dbReference>
<name>A0A919H6U5_9ACTN</name>
<protein>
    <submittedName>
        <fullName evidence="2">Uncharacterized protein</fullName>
    </submittedName>
</protein>
<evidence type="ECO:0000313" key="3">
    <source>
        <dbReference type="Proteomes" id="UP000600026"/>
    </source>
</evidence>
<reference evidence="2" key="1">
    <citation type="submission" date="2020-09" db="EMBL/GenBank/DDBJ databases">
        <title>Whole genome shotgun sequence of Streptomyces xanthophaeus NBRC 12829.</title>
        <authorList>
            <person name="Komaki H."/>
            <person name="Tamura T."/>
        </authorList>
    </citation>
    <scope>NUCLEOTIDE SEQUENCE</scope>
    <source>
        <strain evidence="2">NBRC 12829</strain>
    </source>
</reference>
<dbReference type="AlphaFoldDB" id="A0A919H6U5"/>
<organism evidence="2 3">
    <name type="scientific">Streptomyces xanthophaeus</name>
    <dbReference type="NCBI Taxonomy" id="67385"/>
    <lineage>
        <taxon>Bacteria</taxon>
        <taxon>Bacillati</taxon>
        <taxon>Actinomycetota</taxon>
        <taxon>Actinomycetes</taxon>
        <taxon>Kitasatosporales</taxon>
        <taxon>Streptomycetaceae</taxon>
        <taxon>Streptomyces</taxon>
    </lineage>
</organism>
<gene>
    <name evidence="2" type="ORF">Sxan_75960</name>
</gene>
<dbReference type="RefSeq" id="WP_051902675.1">
    <property type="nucleotide sequence ID" value="NZ_BNEE01000006.1"/>
</dbReference>
<evidence type="ECO:0000256" key="1">
    <source>
        <dbReference type="SAM" id="MobiDB-lite"/>
    </source>
</evidence>
<comment type="caution">
    <text evidence="2">The sequence shown here is derived from an EMBL/GenBank/DDBJ whole genome shotgun (WGS) entry which is preliminary data.</text>
</comment>
<dbReference type="EMBL" id="BNEE01000006">
    <property type="protein sequence ID" value="GHI90232.1"/>
    <property type="molecule type" value="Genomic_DNA"/>
</dbReference>
<feature type="region of interest" description="Disordered" evidence="1">
    <location>
        <begin position="61"/>
        <end position="85"/>
    </location>
</feature>
<evidence type="ECO:0000313" key="2">
    <source>
        <dbReference type="EMBL" id="GHI90232.1"/>
    </source>
</evidence>